<keyword evidence="6" id="KW-1185">Reference proteome</keyword>
<gene>
    <name evidence="5" type="ORF">GCM10007853_21760</name>
</gene>
<reference evidence="5" key="2">
    <citation type="submission" date="2023-01" db="EMBL/GenBank/DDBJ databases">
        <title>Draft genome sequence of Algimonas ampicilliniresistens strain NBRC 108219.</title>
        <authorList>
            <person name="Sun Q."/>
            <person name="Mori K."/>
        </authorList>
    </citation>
    <scope>NUCLEOTIDE SEQUENCE</scope>
    <source>
        <strain evidence="5">NBRC 108219</strain>
    </source>
</reference>
<dbReference type="RefSeq" id="WP_284390568.1">
    <property type="nucleotide sequence ID" value="NZ_BSNK01000002.1"/>
</dbReference>
<dbReference type="Gene3D" id="3.30.70.920">
    <property type="match status" value="1"/>
</dbReference>
<dbReference type="InterPro" id="IPR036390">
    <property type="entry name" value="WH_DNA-bd_sf"/>
</dbReference>
<evidence type="ECO:0000313" key="5">
    <source>
        <dbReference type="EMBL" id="GLQ24302.1"/>
    </source>
</evidence>
<sequence>MDPIDRKIVRTLQRDGRLSNRELADHVGLSPSPCLRRLKALEQSGVIRGYHAEVDPDLYGLPVTVFIRIRLERHGEETVNAFEAKVQANDSIVECHVMTGQWDYLLRVMVADLRDYERFVRNELQRIGGIGSIDTSFAYGMVKSRAAFPIVEERPEAAKLR</sequence>
<keyword evidence="2" id="KW-0238">DNA-binding</keyword>
<evidence type="ECO:0000313" key="6">
    <source>
        <dbReference type="Proteomes" id="UP001161391"/>
    </source>
</evidence>
<dbReference type="Pfam" id="PF01037">
    <property type="entry name" value="AsnC_trans_reg"/>
    <property type="match status" value="1"/>
</dbReference>
<organism evidence="5 6">
    <name type="scientific">Algimonas ampicilliniresistens</name>
    <dbReference type="NCBI Taxonomy" id="1298735"/>
    <lineage>
        <taxon>Bacteria</taxon>
        <taxon>Pseudomonadati</taxon>
        <taxon>Pseudomonadota</taxon>
        <taxon>Alphaproteobacteria</taxon>
        <taxon>Maricaulales</taxon>
        <taxon>Robiginitomaculaceae</taxon>
        <taxon>Algimonas</taxon>
    </lineage>
</organism>
<dbReference type="PRINTS" id="PR00033">
    <property type="entry name" value="HTHASNC"/>
</dbReference>
<dbReference type="InterPro" id="IPR011991">
    <property type="entry name" value="ArsR-like_HTH"/>
</dbReference>
<keyword evidence="1" id="KW-0805">Transcription regulation</keyword>
<feature type="domain" description="HTH asnC-type" evidence="4">
    <location>
        <begin position="1"/>
        <end position="62"/>
    </location>
</feature>
<accession>A0ABQ5VBD3</accession>
<name>A0ABQ5VBD3_9PROT</name>
<protein>
    <recommendedName>
        <fullName evidence="4">HTH asnC-type domain-containing protein</fullName>
    </recommendedName>
</protein>
<dbReference type="PROSITE" id="PS50956">
    <property type="entry name" value="HTH_ASNC_2"/>
    <property type="match status" value="1"/>
</dbReference>
<evidence type="ECO:0000256" key="1">
    <source>
        <dbReference type="ARBA" id="ARBA00023015"/>
    </source>
</evidence>
<dbReference type="SUPFAM" id="SSF54909">
    <property type="entry name" value="Dimeric alpha+beta barrel"/>
    <property type="match status" value="1"/>
</dbReference>
<comment type="caution">
    <text evidence="5">The sequence shown here is derived from an EMBL/GenBank/DDBJ whole genome shotgun (WGS) entry which is preliminary data.</text>
</comment>
<dbReference type="InterPro" id="IPR000485">
    <property type="entry name" value="AsnC-type_HTH_dom"/>
</dbReference>
<evidence type="ECO:0000259" key="4">
    <source>
        <dbReference type="PROSITE" id="PS50956"/>
    </source>
</evidence>
<dbReference type="PANTHER" id="PTHR30154:SF34">
    <property type="entry name" value="TRANSCRIPTIONAL REGULATOR AZLB"/>
    <property type="match status" value="1"/>
</dbReference>
<dbReference type="SMART" id="SM00344">
    <property type="entry name" value="HTH_ASNC"/>
    <property type="match status" value="1"/>
</dbReference>
<keyword evidence="3" id="KW-0804">Transcription</keyword>
<dbReference type="PANTHER" id="PTHR30154">
    <property type="entry name" value="LEUCINE-RESPONSIVE REGULATORY PROTEIN"/>
    <property type="match status" value="1"/>
</dbReference>
<dbReference type="Gene3D" id="1.10.10.10">
    <property type="entry name" value="Winged helix-like DNA-binding domain superfamily/Winged helix DNA-binding domain"/>
    <property type="match status" value="1"/>
</dbReference>
<evidence type="ECO:0000256" key="2">
    <source>
        <dbReference type="ARBA" id="ARBA00023125"/>
    </source>
</evidence>
<dbReference type="InterPro" id="IPR019887">
    <property type="entry name" value="Tscrpt_reg_AsnC/Lrp_C"/>
</dbReference>
<dbReference type="InterPro" id="IPR019885">
    <property type="entry name" value="Tscrpt_reg_HTH_AsnC-type_CS"/>
</dbReference>
<dbReference type="PROSITE" id="PS00519">
    <property type="entry name" value="HTH_ASNC_1"/>
    <property type="match status" value="1"/>
</dbReference>
<dbReference type="CDD" id="cd00090">
    <property type="entry name" value="HTH_ARSR"/>
    <property type="match status" value="1"/>
</dbReference>
<dbReference type="Pfam" id="PF13412">
    <property type="entry name" value="HTH_24"/>
    <property type="match status" value="1"/>
</dbReference>
<dbReference type="SUPFAM" id="SSF46785">
    <property type="entry name" value="Winged helix' DNA-binding domain"/>
    <property type="match status" value="1"/>
</dbReference>
<dbReference type="EMBL" id="BSNK01000002">
    <property type="protein sequence ID" value="GLQ24302.1"/>
    <property type="molecule type" value="Genomic_DNA"/>
</dbReference>
<dbReference type="InterPro" id="IPR036388">
    <property type="entry name" value="WH-like_DNA-bd_sf"/>
</dbReference>
<dbReference type="InterPro" id="IPR019888">
    <property type="entry name" value="Tscrpt_reg_AsnC-like"/>
</dbReference>
<dbReference type="InterPro" id="IPR011008">
    <property type="entry name" value="Dimeric_a/b-barrel"/>
</dbReference>
<proteinExistence type="predicted"/>
<dbReference type="Proteomes" id="UP001161391">
    <property type="component" value="Unassembled WGS sequence"/>
</dbReference>
<evidence type="ECO:0000256" key="3">
    <source>
        <dbReference type="ARBA" id="ARBA00023163"/>
    </source>
</evidence>
<reference evidence="5" key="1">
    <citation type="journal article" date="2014" name="Int. J. Syst. Evol. Microbiol.">
        <title>Complete genome of a new Firmicutes species belonging to the dominant human colonic microbiota ('Ruminococcus bicirculans') reveals two chromosomes and a selective capacity to utilize plant glucans.</title>
        <authorList>
            <consortium name="NISC Comparative Sequencing Program"/>
            <person name="Wegmann U."/>
            <person name="Louis P."/>
            <person name="Goesmann A."/>
            <person name="Henrissat B."/>
            <person name="Duncan S.H."/>
            <person name="Flint H.J."/>
        </authorList>
    </citation>
    <scope>NUCLEOTIDE SEQUENCE</scope>
    <source>
        <strain evidence="5">NBRC 108219</strain>
    </source>
</reference>